<comment type="caution">
    <text evidence="1">The sequence shown here is derived from an EMBL/GenBank/DDBJ whole genome shotgun (WGS) entry which is preliminary data.</text>
</comment>
<organism evidence="1 2">
    <name type="scientific">Caenorhabditis nigoni</name>
    <dbReference type="NCBI Taxonomy" id="1611254"/>
    <lineage>
        <taxon>Eukaryota</taxon>
        <taxon>Metazoa</taxon>
        <taxon>Ecdysozoa</taxon>
        <taxon>Nematoda</taxon>
        <taxon>Chromadorea</taxon>
        <taxon>Rhabditida</taxon>
        <taxon>Rhabditina</taxon>
        <taxon>Rhabditomorpha</taxon>
        <taxon>Rhabditoidea</taxon>
        <taxon>Rhabditidae</taxon>
        <taxon>Peloderinae</taxon>
        <taxon>Caenorhabditis</taxon>
    </lineage>
</organism>
<dbReference type="EMBL" id="PDUG01000001">
    <property type="protein sequence ID" value="PIC54697.1"/>
    <property type="molecule type" value="Genomic_DNA"/>
</dbReference>
<dbReference type="Proteomes" id="UP000230233">
    <property type="component" value="Chromosome I"/>
</dbReference>
<name>A0A2G5VST6_9PELO</name>
<evidence type="ECO:0000313" key="1">
    <source>
        <dbReference type="EMBL" id="PIC54697.1"/>
    </source>
</evidence>
<proteinExistence type="predicted"/>
<sequence length="414" mass="47009">MSELLLVNFGSRTPTLKQTASRRRRHLQTSAMLRALEREVFLQEPYKLIDGRENNRFFHTFKGHVKLLLGKLCYGVPDILVSLAIVFIIQCDFPLILSLTSLIFCRAVSKIFLSLPRQSLNVPNPWKCLIASETVLVRIWRRFMMNWGTCPCLKGTMKESWCRGHNIWGWCFHNKSSGVFNCDDDGFCVSQEQLKNKKSSGCFARDNSSVCCCNDADGCNLGFIGVPPKYAHGQQCVNSMEIPNEDPRLFRPCDDPYCYSLLTAEEDGGPTTVTRGCHSRKMVMHFMSKNEDDQFQNNTKWRETKRMAEMPSCSEILKDQPKVNGTRSLCIDYTFDQDPEEGEETAEDPIRMKGRLCCCDGTNKCNEQAMWADEGISLDELKEEIEKRKVAVGGAPNSDFLVSVLIVFVAMASF</sequence>
<evidence type="ECO:0000313" key="2">
    <source>
        <dbReference type="Proteomes" id="UP000230233"/>
    </source>
</evidence>
<reference evidence="2" key="1">
    <citation type="submission" date="2017-10" db="EMBL/GenBank/DDBJ databases">
        <title>Rapid genome shrinkage in a self-fertile nematode reveals novel sperm competition proteins.</title>
        <authorList>
            <person name="Yin D."/>
            <person name="Schwarz E.M."/>
            <person name="Thomas C.G."/>
            <person name="Felde R.L."/>
            <person name="Korf I.F."/>
            <person name="Cutter A.D."/>
            <person name="Schartner C.M."/>
            <person name="Ralston E.J."/>
            <person name="Meyer B.J."/>
            <person name="Haag E.S."/>
        </authorList>
    </citation>
    <scope>NUCLEOTIDE SEQUENCE [LARGE SCALE GENOMIC DNA]</scope>
    <source>
        <strain evidence="2">JU1422</strain>
    </source>
</reference>
<dbReference type="AlphaFoldDB" id="A0A2G5VST6"/>
<accession>A0A2G5VST6</accession>
<keyword evidence="2" id="KW-1185">Reference proteome</keyword>
<dbReference type="OrthoDB" id="5872406at2759"/>
<gene>
    <name evidence="1" type="primary">Cni-mtd-1</name>
    <name evidence="1" type="synonym">Cnig_chr_I.g3842</name>
    <name evidence="1" type="ORF">B9Z55_003842</name>
</gene>
<dbReference type="STRING" id="1611254.A0A2G5VST6"/>
<protein>
    <submittedName>
        <fullName evidence="1">Uncharacterized protein</fullName>
    </submittedName>
</protein>